<evidence type="ECO:0000256" key="1">
    <source>
        <dbReference type="ARBA" id="ARBA00007867"/>
    </source>
</evidence>
<dbReference type="PROSITE" id="PS01330">
    <property type="entry name" value="PABS_1"/>
    <property type="match status" value="1"/>
</dbReference>
<dbReference type="InterPro" id="IPR015576">
    <property type="entry name" value="Spermine_synthase_animal"/>
</dbReference>
<dbReference type="SUPFAM" id="SSF53335">
    <property type="entry name" value="S-adenosyl-L-methionine-dependent methyltransferases"/>
    <property type="match status" value="1"/>
</dbReference>
<dbReference type="Gene3D" id="2.30.140.10">
    <property type="entry name" value="Spermidine synthase, tetramerisation domain"/>
    <property type="match status" value="1"/>
</dbReference>
<dbReference type="HOGENOM" id="CLU_048650_0_0_1"/>
<dbReference type="eggNOG" id="KOG1562">
    <property type="taxonomic scope" value="Eukaryota"/>
</dbReference>
<dbReference type="GO" id="GO:0016768">
    <property type="term" value="F:spermine synthase activity"/>
    <property type="evidence" value="ECO:0007669"/>
    <property type="project" value="InterPro"/>
</dbReference>
<feature type="domain" description="PABS" evidence="4">
    <location>
        <begin position="129"/>
        <end position="376"/>
    </location>
</feature>
<dbReference type="OrthoDB" id="5953636at2759"/>
<dbReference type="InterPro" id="IPR035246">
    <property type="entry name" value="Spermidine_synt_N"/>
</dbReference>
<keyword evidence="3" id="KW-0620">Polyamine biosynthesis</keyword>
<dbReference type="GO" id="GO:0006597">
    <property type="term" value="P:spermine biosynthetic process"/>
    <property type="evidence" value="ECO:0007669"/>
    <property type="project" value="InterPro"/>
</dbReference>
<dbReference type="Proteomes" id="UP000015104">
    <property type="component" value="Unassembled WGS sequence"/>
</dbReference>
<keyword evidence="6" id="KW-1185">Reference proteome</keyword>
<reference evidence="5" key="2">
    <citation type="submission" date="2015-06" db="UniProtKB">
        <authorList>
            <consortium name="EnsemblMetazoa"/>
        </authorList>
    </citation>
    <scope>IDENTIFICATION</scope>
</reference>
<name>T1JZA8_TETUR</name>
<protein>
    <recommendedName>
        <fullName evidence="4">PABS domain-containing protein</fullName>
    </recommendedName>
</protein>
<feature type="active site" description="Proton acceptor" evidence="3">
    <location>
        <position position="288"/>
    </location>
</feature>
<dbReference type="STRING" id="32264.T1JZA8"/>
<dbReference type="InterPro" id="IPR030374">
    <property type="entry name" value="PABS"/>
</dbReference>
<dbReference type="Pfam" id="PF01564">
    <property type="entry name" value="Spermine_synth"/>
    <property type="match status" value="1"/>
</dbReference>
<keyword evidence="2 3" id="KW-0808">Transferase</keyword>
<organism evidence="5 6">
    <name type="scientific">Tetranychus urticae</name>
    <name type="common">Two-spotted spider mite</name>
    <dbReference type="NCBI Taxonomy" id="32264"/>
    <lineage>
        <taxon>Eukaryota</taxon>
        <taxon>Metazoa</taxon>
        <taxon>Ecdysozoa</taxon>
        <taxon>Arthropoda</taxon>
        <taxon>Chelicerata</taxon>
        <taxon>Arachnida</taxon>
        <taxon>Acari</taxon>
        <taxon>Acariformes</taxon>
        <taxon>Trombidiformes</taxon>
        <taxon>Prostigmata</taxon>
        <taxon>Eleutherengona</taxon>
        <taxon>Raphignathae</taxon>
        <taxon>Tetranychoidea</taxon>
        <taxon>Tetranychidae</taxon>
        <taxon>Tetranychus</taxon>
    </lineage>
</organism>
<reference evidence="6" key="1">
    <citation type="submission" date="2011-08" db="EMBL/GenBank/DDBJ databases">
        <authorList>
            <person name="Rombauts S."/>
        </authorList>
    </citation>
    <scope>NUCLEOTIDE SEQUENCE</scope>
    <source>
        <strain evidence="6">London</strain>
    </source>
</reference>
<accession>T1JZA8</accession>
<dbReference type="KEGG" id="tut:107372126"/>
<dbReference type="CDD" id="cd02440">
    <property type="entry name" value="AdoMet_MTases"/>
    <property type="match status" value="1"/>
</dbReference>
<dbReference type="FunFam" id="3.40.50.150:FF:000197">
    <property type="entry name" value="spermine synthase isoform X2"/>
    <property type="match status" value="1"/>
</dbReference>
<dbReference type="EnsemblMetazoa" id="tetur03g03280.1">
    <property type="protein sequence ID" value="tetur03g03280.1"/>
    <property type="gene ID" value="tetur03g03280"/>
</dbReference>
<dbReference type="PANTHER" id="PTHR46315">
    <property type="entry name" value="SPERMINE SYNTHASE"/>
    <property type="match status" value="1"/>
</dbReference>
<dbReference type="InterPro" id="IPR037163">
    <property type="entry name" value="Spermidine_synt_N_sf"/>
</dbReference>
<evidence type="ECO:0000259" key="4">
    <source>
        <dbReference type="PROSITE" id="PS51006"/>
    </source>
</evidence>
<dbReference type="PANTHER" id="PTHR46315:SF1">
    <property type="entry name" value="SPERMINE SYNTHASE"/>
    <property type="match status" value="1"/>
</dbReference>
<dbReference type="HAMAP" id="MF_00198">
    <property type="entry name" value="Spermidine_synth"/>
    <property type="match status" value="1"/>
</dbReference>
<comment type="similarity">
    <text evidence="1">Belongs to the spermidine/spermine synthase family.</text>
</comment>
<dbReference type="AlphaFoldDB" id="T1JZA8"/>
<dbReference type="Pfam" id="PF17284">
    <property type="entry name" value="Spermine_synt_N"/>
    <property type="match status" value="1"/>
</dbReference>
<proteinExistence type="inferred from homology"/>
<dbReference type="EMBL" id="CAEY01001120">
    <property type="status" value="NOT_ANNOTATED_CDS"/>
    <property type="molecule type" value="Genomic_DNA"/>
</dbReference>
<dbReference type="PROSITE" id="PS51006">
    <property type="entry name" value="PABS_2"/>
    <property type="match status" value="1"/>
</dbReference>
<sequence length="378" mass="42383">MSSNRAFSHLISIRWDCCNGVTPDAIISQLKDLLKNKFATNLSYEAPLGDGSIAILAASANSLDSNLTVIIRRYNKSELITLNIEYPVSRNQATLDEHRSISRIIDELKNELNDSLGGGVEKIPALKLGSAVPNYYASSDDRLLEYDFEEVLFSKKSAYQQVKILKSKTLGNALFLDDLQNLAEKDLPYTHGLMHFGHFDYKDKDILILGGGDGGLLHELLKEKPKHVTMIDIDEVVVESCRIHLRGACGDTMDKMKTDTYEIIIGDCIKYLEEYGSNGKQFDVIFNDLTDIPLSSDTDQVAANLWAFIKKILLLSFKCLPSGGKYFNHAIGSGCTSALQAYENVLKELPYKIEFSHHESFVPSFLEEWVFYDVTKVE</sequence>
<evidence type="ECO:0000313" key="6">
    <source>
        <dbReference type="Proteomes" id="UP000015104"/>
    </source>
</evidence>
<evidence type="ECO:0000256" key="3">
    <source>
        <dbReference type="PROSITE-ProRule" id="PRU00354"/>
    </source>
</evidence>
<evidence type="ECO:0000313" key="5">
    <source>
        <dbReference type="EnsemblMetazoa" id="tetur03g03280.1"/>
    </source>
</evidence>
<dbReference type="InterPro" id="IPR001045">
    <property type="entry name" value="Spermi_synthase"/>
</dbReference>
<dbReference type="OMA" id="ICGKEDY"/>
<dbReference type="Gene3D" id="3.40.50.150">
    <property type="entry name" value="Vaccinia Virus protein VP39"/>
    <property type="match status" value="1"/>
</dbReference>
<evidence type="ECO:0000256" key="2">
    <source>
        <dbReference type="ARBA" id="ARBA00022679"/>
    </source>
</evidence>
<dbReference type="InterPro" id="IPR030373">
    <property type="entry name" value="PABS_CS"/>
</dbReference>
<dbReference type="InterPro" id="IPR029063">
    <property type="entry name" value="SAM-dependent_MTases_sf"/>
</dbReference>
<gene>
    <name evidence="5" type="primary">107372126</name>
</gene>